<keyword evidence="2" id="KW-1185">Reference proteome</keyword>
<evidence type="ECO:0000313" key="1">
    <source>
        <dbReference type="EMBL" id="KAJ7668182.1"/>
    </source>
</evidence>
<protein>
    <submittedName>
        <fullName evidence="1">Uncharacterized protein</fullName>
    </submittedName>
</protein>
<evidence type="ECO:0000313" key="2">
    <source>
        <dbReference type="Proteomes" id="UP001221757"/>
    </source>
</evidence>
<accession>A0AAD7CX85</accession>
<proteinExistence type="predicted"/>
<dbReference type="Proteomes" id="UP001221757">
    <property type="component" value="Unassembled WGS sequence"/>
</dbReference>
<gene>
    <name evidence="1" type="ORF">B0H17DRAFT_1088117</name>
</gene>
<name>A0AAD7CX85_MYCRO</name>
<comment type="caution">
    <text evidence="1">The sequence shown here is derived from an EMBL/GenBank/DDBJ whole genome shotgun (WGS) entry which is preliminary data.</text>
</comment>
<reference evidence="1" key="1">
    <citation type="submission" date="2023-03" db="EMBL/GenBank/DDBJ databases">
        <title>Massive genome expansion in bonnet fungi (Mycena s.s.) driven by repeated elements and novel gene families across ecological guilds.</title>
        <authorList>
            <consortium name="Lawrence Berkeley National Laboratory"/>
            <person name="Harder C.B."/>
            <person name="Miyauchi S."/>
            <person name="Viragh M."/>
            <person name="Kuo A."/>
            <person name="Thoen E."/>
            <person name="Andreopoulos B."/>
            <person name="Lu D."/>
            <person name="Skrede I."/>
            <person name="Drula E."/>
            <person name="Henrissat B."/>
            <person name="Morin E."/>
            <person name="Kohler A."/>
            <person name="Barry K."/>
            <person name="LaButti K."/>
            <person name="Morin E."/>
            <person name="Salamov A."/>
            <person name="Lipzen A."/>
            <person name="Mereny Z."/>
            <person name="Hegedus B."/>
            <person name="Baldrian P."/>
            <person name="Stursova M."/>
            <person name="Weitz H."/>
            <person name="Taylor A."/>
            <person name="Grigoriev I.V."/>
            <person name="Nagy L.G."/>
            <person name="Martin F."/>
            <person name="Kauserud H."/>
        </authorList>
    </citation>
    <scope>NUCLEOTIDE SEQUENCE</scope>
    <source>
        <strain evidence="1">CBHHK067</strain>
    </source>
</reference>
<sequence length="231" mass="25900">PPQSFEYRSSATTSQIISLNPNSTSILRSHPSCIRVLCPTPAVLRRHNSDALSMKPLEIYDEAPVCKRFCAVLKTSPQLIPVVRRLRASLEPEVLRQLSPVEFLNLRTLVFHRGHGGDASDESIALASHLLALPFLRRVGLIFIRFGTLHDLGRLFQGCNPSLDSVILDQAVDLDISANPHRTNSVPPKRIRIKTLRFAPVYYGPYITQSIIALLERARDFIRRLTVEACT</sequence>
<organism evidence="1 2">
    <name type="scientific">Mycena rosella</name>
    <name type="common">Pink bonnet</name>
    <name type="synonym">Agaricus rosellus</name>
    <dbReference type="NCBI Taxonomy" id="1033263"/>
    <lineage>
        <taxon>Eukaryota</taxon>
        <taxon>Fungi</taxon>
        <taxon>Dikarya</taxon>
        <taxon>Basidiomycota</taxon>
        <taxon>Agaricomycotina</taxon>
        <taxon>Agaricomycetes</taxon>
        <taxon>Agaricomycetidae</taxon>
        <taxon>Agaricales</taxon>
        <taxon>Marasmiineae</taxon>
        <taxon>Mycenaceae</taxon>
        <taxon>Mycena</taxon>
    </lineage>
</organism>
<feature type="non-terminal residue" evidence="1">
    <location>
        <position position="1"/>
    </location>
</feature>
<dbReference type="AlphaFoldDB" id="A0AAD7CX85"/>
<dbReference type="EMBL" id="JARKIE010000196">
    <property type="protein sequence ID" value="KAJ7668182.1"/>
    <property type="molecule type" value="Genomic_DNA"/>
</dbReference>